<dbReference type="Gene3D" id="3.40.50.1820">
    <property type="entry name" value="alpha/beta hydrolase"/>
    <property type="match status" value="1"/>
</dbReference>
<feature type="active site" evidence="3">
    <location>
        <position position="197"/>
    </location>
</feature>
<evidence type="ECO:0000256" key="2">
    <source>
        <dbReference type="ARBA" id="ARBA00022801"/>
    </source>
</evidence>
<feature type="domain" description="Alpha/beta hydrolase fold-3" evidence="4">
    <location>
        <begin position="119"/>
        <end position="336"/>
    </location>
</feature>
<evidence type="ECO:0000256" key="3">
    <source>
        <dbReference type="PROSITE-ProRule" id="PRU10038"/>
    </source>
</evidence>
<dbReference type="InterPro" id="IPR050300">
    <property type="entry name" value="GDXG_lipolytic_enzyme"/>
</dbReference>
<dbReference type="InterPro" id="IPR033140">
    <property type="entry name" value="Lipase_GDXG_put_SER_AS"/>
</dbReference>
<name>A0A6N3G1M1_9CLOT</name>
<dbReference type="PANTHER" id="PTHR48081:SF8">
    <property type="entry name" value="ALPHA_BETA HYDROLASE FOLD-3 DOMAIN-CONTAINING PROTEIN-RELATED"/>
    <property type="match status" value="1"/>
</dbReference>
<comment type="similarity">
    <text evidence="1">Belongs to the 'GDXG' lipolytic enzyme family.</text>
</comment>
<gene>
    <name evidence="5" type="primary">nlhH</name>
    <name evidence="5" type="ORF">CPLFYP93_02830</name>
</gene>
<protein>
    <submittedName>
        <fullName evidence="5">Carboxylesterase NlhH</fullName>
        <ecNumber evidence="5">3.1.1.1</ecNumber>
    </submittedName>
</protein>
<dbReference type="EMBL" id="CACRTV010000068">
    <property type="protein sequence ID" value="VYU58274.1"/>
    <property type="molecule type" value="Genomic_DNA"/>
</dbReference>
<dbReference type="InterPro" id="IPR029058">
    <property type="entry name" value="AB_hydrolase_fold"/>
</dbReference>
<dbReference type="Pfam" id="PF07859">
    <property type="entry name" value="Abhydrolase_3"/>
    <property type="match status" value="1"/>
</dbReference>
<proteinExistence type="inferred from homology"/>
<sequence length="358" mass="40875">MIGKEYKELVNKLGKCNKRENINGLDIFIKDIPDSNREGILDPRVLARKLQPKNEIKQKDKTMFGEIPIGEIRQGMGCTNIDISKDKIIIEERVLYGRSGEFRIKIYRPESVLKDLPCIIFIHGGAFIGGSTDVVENPCKALAERLYGVVVSVDYRLAPEFPYPTGLMDCYYTMEYVKNNHEALGINVDNISIAGDSAGGNLALISSIMNRDEKVLKLKSIILLYPLLTLCERLYEWNIDQYYINEDREIIEKSFVGLKKTLDLIDKLYLQGKIEPENKKVSPLAEENLKGLPPVLIVTGEFDYLRIQGEEFSKNLILNHVKLKHIRYRGMDHAFLDKCGIYPQAEDCINEIVKWIKG</sequence>
<dbReference type="PROSITE" id="PS01174">
    <property type="entry name" value="LIPASE_GDXG_SER"/>
    <property type="match status" value="1"/>
</dbReference>
<dbReference type="GO" id="GO:0106435">
    <property type="term" value="F:carboxylesterase activity"/>
    <property type="evidence" value="ECO:0007669"/>
    <property type="project" value="UniProtKB-EC"/>
</dbReference>
<keyword evidence="2 5" id="KW-0378">Hydrolase</keyword>
<evidence type="ECO:0000313" key="5">
    <source>
        <dbReference type="EMBL" id="VYU58274.1"/>
    </source>
</evidence>
<organism evidence="5">
    <name type="scientific">Clostridium paraputrificum</name>
    <dbReference type="NCBI Taxonomy" id="29363"/>
    <lineage>
        <taxon>Bacteria</taxon>
        <taxon>Bacillati</taxon>
        <taxon>Bacillota</taxon>
        <taxon>Clostridia</taxon>
        <taxon>Eubacteriales</taxon>
        <taxon>Clostridiaceae</taxon>
        <taxon>Clostridium</taxon>
    </lineage>
</organism>
<evidence type="ECO:0000259" key="4">
    <source>
        <dbReference type="Pfam" id="PF07859"/>
    </source>
</evidence>
<evidence type="ECO:0000256" key="1">
    <source>
        <dbReference type="ARBA" id="ARBA00010515"/>
    </source>
</evidence>
<dbReference type="AlphaFoldDB" id="A0A6N3G1M1"/>
<dbReference type="InterPro" id="IPR013094">
    <property type="entry name" value="AB_hydrolase_3"/>
</dbReference>
<dbReference type="EC" id="3.1.1.1" evidence="5"/>
<reference evidence="5" key="1">
    <citation type="submission" date="2019-11" db="EMBL/GenBank/DDBJ databases">
        <authorList>
            <person name="Feng L."/>
        </authorList>
    </citation>
    <scope>NUCLEOTIDE SEQUENCE</scope>
    <source>
        <strain evidence="5">CParaputrificumLFYP93</strain>
    </source>
</reference>
<dbReference type="PANTHER" id="PTHR48081">
    <property type="entry name" value="AB HYDROLASE SUPERFAMILY PROTEIN C4A8.06C"/>
    <property type="match status" value="1"/>
</dbReference>
<accession>A0A6N3G1M1</accession>
<dbReference type="RefSeq" id="WP_156562417.1">
    <property type="nucleotide sequence ID" value="NZ_CACRTV010000068.1"/>
</dbReference>
<dbReference type="SUPFAM" id="SSF53474">
    <property type="entry name" value="alpha/beta-Hydrolases"/>
    <property type="match status" value="1"/>
</dbReference>